<dbReference type="GO" id="GO:0015288">
    <property type="term" value="F:porin activity"/>
    <property type="evidence" value="ECO:0007669"/>
    <property type="project" value="InterPro"/>
</dbReference>
<keyword evidence="4" id="KW-1185">Reference proteome</keyword>
<dbReference type="InterPro" id="IPR033900">
    <property type="entry name" value="Gram_neg_porin_domain"/>
</dbReference>
<feature type="signal peptide" evidence="1">
    <location>
        <begin position="1"/>
        <end position="24"/>
    </location>
</feature>
<reference evidence="3 4" key="1">
    <citation type="submission" date="2017-07" db="EMBL/GenBank/DDBJ databases">
        <authorList>
            <person name="Sun Z.S."/>
            <person name="Albrecht U."/>
            <person name="Echele G."/>
            <person name="Lee C.C."/>
        </authorList>
    </citation>
    <scope>NUCLEOTIDE SEQUENCE [LARGE SCALE GENOMIC DNA]</scope>
    <source>
        <strain evidence="3 4">CGMCC 1.12710</strain>
    </source>
</reference>
<accession>A0A239PKY1</accession>
<gene>
    <name evidence="3" type="ORF">SAMN06297382_0489</name>
</gene>
<evidence type="ECO:0000313" key="3">
    <source>
        <dbReference type="EMBL" id="SNT67993.1"/>
    </source>
</evidence>
<dbReference type="AlphaFoldDB" id="A0A239PKY1"/>
<evidence type="ECO:0000313" key="4">
    <source>
        <dbReference type="Proteomes" id="UP000198346"/>
    </source>
</evidence>
<protein>
    <submittedName>
        <fullName evidence="3">Porin</fullName>
    </submittedName>
</protein>
<feature type="domain" description="Porin" evidence="2">
    <location>
        <begin position="13"/>
        <end position="385"/>
    </location>
</feature>
<feature type="chain" id="PRO_5011969474" evidence="1">
    <location>
        <begin position="25"/>
        <end position="407"/>
    </location>
</feature>
<evidence type="ECO:0000259" key="2">
    <source>
        <dbReference type="Pfam" id="PF13609"/>
    </source>
</evidence>
<dbReference type="OrthoDB" id="6758483at2"/>
<sequence length="407" mass="42460">MKRLSKSLLFSTVAAAAALGAAFAADPIEIEVEGEASAVAGVSDGEPRADADARVRVKGSTILDNGVELGAALKGRLDGQQPAQLYAGGRYSSLLIGGPRGVAPLSGDVYLEGAYAYARGGFGTLIIGREEGVARTLAVTSPTIFRAINVNDWRTDLSGLNDVHTVNDFSGYATKITYMAPANAFGGALGQIRLGVSYAPSLRNCGERLCAPEDGFIIAPDGTLLNETARWENVVEGALYYQKALSDDPLGPIIGVGASYVAADEDARSLSPAFGDYEAYSVGLNFGYRGFTVGGSVKSTNAGLAAPLDEDGYLAFDAGVTFRTGEDRGDWGFMLGYGQSEATVIGPNPVDPVFFRDTQTAQAGVTYFIGRGITIGAAAQFVESKKPVEQGGPEQATTVVIESSIRF</sequence>
<dbReference type="EMBL" id="FZQA01000001">
    <property type="protein sequence ID" value="SNT67993.1"/>
    <property type="molecule type" value="Genomic_DNA"/>
</dbReference>
<dbReference type="GO" id="GO:0016020">
    <property type="term" value="C:membrane"/>
    <property type="evidence" value="ECO:0007669"/>
    <property type="project" value="InterPro"/>
</dbReference>
<dbReference type="SUPFAM" id="SSF56935">
    <property type="entry name" value="Porins"/>
    <property type="match status" value="1"/>
</dbReference>
<dbReference type="Pfam" id="PF13609">
    <property type="entry name" value="Porin_4"/>
    <property type="match status" value="1"/>
</dbReference>
<evidence type="ECO:0000256" key="1">
    <source>
        <dbReference type="SAM" id="SignalP"/>
    </source>
</evidence>
<dbReference type="Proteomes" id="UP000198346">
    <property type="component" value="Unassembled WGS sequence"/>
</dbReference>
<dbReference type="Gene3D" id="2.40.160.10">
    <property type="entry name" value="Porin"/>
    <property type="match status" value="1"/>
</dbReference>
<organism evidence="3 4">
    <name type="scientific">Amphiplicatus metriothermophilus</name>
    <dbReference type="NCBI Taxonomy" id="1519374"/>
    <lineage>
        <taxon>Bacteria</taxon>
        <taxon>Pseudomonadati</taxon>
        <taxon>Pseudomonadota</taxon>
        <taxon>Alphaproteobacteria</taxon>
        <taxon>Parvularculales</taxon>
        <taxon>Parvularculaceae</taxon>
        <taxon>Amphiplicatus</taxon>
    </lineage>
</organism>
<name>A0A239PKY1_9PROT</name>
<dbReference type="RefSeq" id="WP_089410982.1">
    <property type="nucleotide sequence ID" value="NZ_FZQA01000001.1"/>
</dbReference>
<dbReference type="InterPro" id="IPR023614">
    <property type="entry name" value="Porin_dom_sf"/>
</dbReference>
<keyword evidence="1" id="KW-0732">Signal</keyword>
<proteinExistence type="predicted"/>